<dbReference type="SMART" id="SM00116">
    <property type="entry name" value="CBS"/>
    <property type="match status" value="2"/>
</dbReference>
<dbReference type="HOGENOM" id="CLU_040681_3_2_5"/>
<evidence type="ECO:0000313" key="5">
    <source>
        <dbReference type="Proteomes" id="UP000004310"/>
    </source>
</evidence>
<dbReference type="InterPro" id="IPR051257">
    <property type="entry name" value="Diverse_CBS-Domain"/>
</dbReference>
<reference evidence="4 5" key="1">
    <citation type="journal article" date="2010" name="J. Bacteriol.">
        <title>Genome sequence of Fulvimarina pelagi HTCC2506T, a Mn(II)-oxidizing alphaproteobacterium possessing an aerobic anoxygenic photosynthetic gene cluster and Xanthorhodopsin.</title>
        <authorList>
            <person name="Kang I."/>
            <person name="Oh H.M."/>
            <person name="Lim S.I."/>
            <person name="Ferriera S."/>
            <person name="Giovannoni S.J."/>
            <person name="Cho J.C."/>
        </authorList>
    </citation>
    <scope>NUCLEOTIDE SEQUENCE [LARGE SCALE GENOMIC DNA]</scope>
    <source>
        <strain evidence="4 5">HTCC2506</strain>
    </source>
</reference>
<dbReference type="InterPro" id="IPR044725">
    <property type="entry name" value="CBSX3_CBS_dom"/>
</dbReference>
<evidence type="ECO:0000256" key="2">
    <source>
        <dbReference type="PROSITE-ProRule" id="PRU00703"/>
    </source>
</evidence>
<feature type="domain" description="CBS" evidence="3">
    <location>
        <begin position="10"/>
        <end position="67"/>
    </location>
</feature>
<dbReference type="CDD" id="cd04623">
    <property type="entry name" value="CBS_pair_bac_euk"/>
    <property type="match status" value="1"/>
</dbReference>
<evidence type="ECO:0000259" key="3">
    <source>
        <dbReference type="PROSITE" id="PS51371"/>
    </source>
</evidence>
<gene>
    <name evidence="4" type="ORF">FP2506_00605</name>
</gene>
<dbReference type="SUPFAM" id="SSF54631">
    <property type="entry name" value="CBS-domain pair"/>
    <property type="match status" value="1"/>
</dbReference>
<dbReference type="Pfam" id="PF00571">
    <property type="entry name" value="CBS"/>
    <property type="match status" value="2"/>
</dbReference>
<dbReference type="eggNOG" id="COG0517">
    <property type="taxonomic scope" value="Bacteria"/>
</dbReference>
<dbReference type="InterPro" id="IPR046342">
    <property type="entry name" value="CBS_dom_sf"/>
</dbReference>
<dbReference type="Gene3D" id="3.10.580.10">
    <property type="entry name" value="CBS-domain"/>
    <property type="match status" value="1"/>
</dbReference>
<keyword evidence="5" id="KW-1185">Reference proteome</keyword>
<dbReference type="PANTHER" id="PTHR43080">
    <property type="entry name" value="CBS DOMAIN-CONTAINING PROTEIN CBSX3, MITOCHONDRIAL"/>
    <property type="match status" value="1"/>
</dbReference>
<dbReference type="EMBL" id="AATP01000003">
    <property type="protein sequence ID" value="EAU41222.1"/>
    <property type="molecule type" value="Genomic_DNA"/>
</dbReference>
<proteinExistence type="predicted"/>
<dbReference type="RefSeq" id="WP_007065271.1">
    <property type="nucleotide sequence ID" value="NZ_DS022272.1"/>
</dbReference>
<protein>
    <recommendedName>
        <fullName evidence="3">CBS domain-containing protein</fullName>
    </recommendedName>
</protein>
<dbReference type="Proteomes" id="UP000004310">
    <property type="component" value="Unassembled WGS sequence"/>
</dbReference>
<evidence type="ECO:0000313" key="4">
    <source>
        <dbReference type="EMBL" id="EAU41222.1"/>
    </source>
</evidence>
<keyword evidence="1 2" id="KW-0129">CBS domain</keyword>
<dbReference type="PROSITE" id="PS51371">
    <property type="entry name" value="CBS"/>
    <property type="match status" value="2"/>
</dbReference>
<organism evidence="4 5">
    <name type="scientific">Fulvimarina pelagi HTCC2506</name>
    <dbReference type="NCBI Taxonomy" id="314231"/>
    <lineage>
        <taxon>Bacteria</taxon>
        <taxon>Pseudomonadati</taxon>
        <taxon>Pseudomonadota</taxon>
        <taxon>Alphaproteobacteria</taxon>
        <taxon>Hyphomicrobiales</taxon>
        <taxon>Aurantimonadaceae</taxon>
        <taxon>Fulvimarina</taxon>
    </lineage>
</organism>
<feature type="domain" description="CBS" evidence="3">
    <location>
        <begin position="76"/>
        <end position="133"/>
    </location>
</feature>
<evidence type="ECO:0000256" key="1">
    <source>
        <dbReference type="ARBA" id="ARBA00023122"/>
    </source>
</evidence>
<dbReference type="PANTHER" id="PTHR43080:SF2">
    <property type="entry name" value="CBS DOMAIN-CONTAINING PROTEIN"/>
    <property type="match status" value="1"/>
</dbReference>
<accession>Q0G2H6</accession>
<name>Q0G2H6_9HYPH</name>
<dbReference type="InterPro" id="IPR000644">
    <property type="entry name" value="CBS_dom"/>
</dbReference>
<comment type="caution">
    <text evidence="4">The sequence shown here is derived from an EMBL/GenBank/DDBJ whole genome shotgun (WGS) entry which is preliminary data.</text>
</comment>
<sequence>MTIKRILEEKGRDVVTLTPSVTLAEVAQVLSEKRIGAIILVEDNGRLAGIVSERDIVRVVAARGPDVLTQLVKEAMTPKVVTVREDMSIDEAMRLMTEKRFRHLPVVDETEQLVGFVSIGDVVKRKISEAEAEASMMRDYINTN</sequence>
<dbReference type="AlphaFoldDB" id="Q0G2H6"/>
<dbReference type="STRING" id="217511.GCA_001463845_02062"/>